<keyword evidence="2 11" id="KW-0723">Serine/threonine-protein kinase</keyword>
<keyword evidence="4" id="KW-0547">Nucleotide-binding</keyword>
<keyword evidence="9" id="KW-0812">Transmembrane</keyword>
<comment type="catalytic activity">
    <reaction evidence="8">
        <text>L-seryl-[protein] + ATP = O-phospho-L-seryl-[protein] + ADP + H(+)</text>
        <dbReference type="Rhea" id="RHEA:17989"/>
        <dbReference type="Rhea" id="RHEA-COMP:9863"/>
        <dbReference type="Rhea" id="RHEA-COMP:11604"/>
        <dbReference type="ChEBI" id="CHEBI:15378"/>
        <dbReference type="ChEBI" id="CHEBI:29999"/>
        <dbReference type="ChEBI" id="CHEBI:30616"/>
        <dbReference type="ChEBI" id="CHEBI:83421"/>
        <dbReference type="ChEBI" id="CHEBI:456216"/>
        <dbReference type="EC" id="2.7.11.1"/>
    </reaction>
</comment>
<organism evidence="11 12">
    <name type="scientific">Candidatus Obscuribacter phosphatis</name>
    <dbReference type="NCBI Taxonomy" id="1906157"/>
    <lineage>
        <taxon>Bacteria</taxon>
        <taxon>Bacillati</taxon>
        <taxon>Candidatus Melainabacteria</taxon>
        <taxon>Candidatus Obscuribacterales</taxon>
        <taxon>Candidatus Obscuribacteraceae</taxon>
        <taxon>Candidatus Obscuribacter</taxon>
    </lineage>
</organism>
<comment type="caution">
    <text evidence="11">The sequence shown here is derived from an EMBL/GenBank/DDBJ whole genome shotgun (WGS) entry which is preliminary data.</text>
</comment>
<evidence type="ECO:0000256" key="8">
    <source>
        <dbReference type="ARBA" id="ARBA00048679"/>
    </source>
</evidence>
<evidence type="ECO:0000256" key="1">
    <source>
        <dbReference type="ARBA" id="ARBA00012513"/>
    </source>
</evidence>
<dbReference type="EC" id="2.7.11.1" evidence="1"/>
<dbReference type="PANTHER" id="PTHR24363">
    <property type="entry name" value="SERINE/THREONINE PROTEIN KINASE"/>
    <property type="match status" value="1"/>
</dbReference>
<keyword evidence="9" id="KW-0472">Membrane</keyword>
<evidence type="ECO:0000313" key="11">
    <source>
        <dbReference type="EMBL" id="MBN8660168.1"/>
    </source>
</evidence>
<dbReference type="PROSITE" id="PS00109">
    <property type="entry name" value="PROTEIN_KINASE_TYR"/>
    <property type="match status" value="1"/>
</dbReference>
<evidence type="ECO:0000256" key="2">
    <source>
        <dbReference type="ARBA" id="ARBA00022527"/>
    </source>
</evidence>
<dbReference type="SUPFAM" id="SSF56112">
    <property type="entry name" value="Protein kinase-like (PK-like)"/>
    <property type="match status" value="1"/>
</dbReference>
<evidence type="ECO:0000256" key="4">
    <source>
        <dbReference type="ARBA" id="ARBA00022741"/>
    </source>
</evidence>
<comment type="catalytic activity">
    <reaction evidence="7">
        <text>L-threonyl-[protein] + ATP = O-phospho-L-threonyl-[protein] + ADP + H(+)</text>
        <dbReference type="Rhea" id="RHEA:46608"/>
        <dbReference type="Rhea" id="RHEA-COMP:11060"/>
        <dbReference type="Rhea" id="RHEA-COMP:11605"/>
        <dbReference type="ChEBI" id="CHEBI:15378"/>
        <dbReference type="ChEBI" id="CHEBI:30013"/>
        <dbReference type="ChEBI" id="CHEBI:30616"/>
        <dbReference type="ChEBI" id="CHEBI:61977"/>
        <dbReference type="ChEBI" id="CHEBI:456216"/>
        <dbReference type="EC" id="2.7.11.1"/>
    </reaction>
</comment>
<dbReference type="Pfam" id="PF00069">
    <property type="entry name" value="Pkinase"/>
    <property type="match status" value="1"/>
</dbReference>
<gene>
    <name evidence="11" type="ORF">J0M35_07375</name>
</gene>
<evidence type="ECO:0000256" key="3">
    <source>
        <dbReference type="ARBA" id="ARBA00022679"/>
    </source>
</evidence>
<dbReference type="AlphaFoldDB" id="A0A8J7PH98"/>
<feature type="domain" description="Protein kinase" evidence="10">
    <location>
        <begin position="228"/>
        <end position="477"/>
    </location>
</feature>
<accession>A0A8J7PH98</accession>
<dbReference type="GO" id="GO:0004674">
    <property type="term" value="F:protein serine/threonine kinase activity"/>
    <property type="evidence" value="ECO:0007669"/>
    <property type="project" value="UniProtKB-KW"/>
</dbReference>
<dbReference type="InterPro" id="IPR008266">
    <property type="entry name" value="Tyr_kinase_AS"/>
</dbReference>
<dbReference type="CDD" id="cd14014">
    <property type="entry name" value="STKc_PknB_like"/>
    <property type="match status" value="1"/>
</dbReference>
<dbReference type="GO" id="GO:0005524">
    <property type="term" value="F:ATP binding"/>
    <property type="evidence" value="ECO:0007669"/>
    <property type="project" value="UniProtKB-KW"/>
</dbReference>
<dbReference type="PANTHER" id="PTHR24363:SF0">
    <property type="entry name" value="SERINE_THREONINE KINASE LIKE DOMAIN CONTAINING 1"/>
    <property type="match status" value="1"/>
</dbReference>
<keyword evidence="6" id="KW-0067">ATP-binding</keyword>
<dbReference type="InterPro" id="IPR011009">
    <property type="entry name" value="Kinase-like_dom_sf"/>
</dbReference>
<keyword evidence="3" id="KW-0808">Transferase</keyword>
<evidence type="ECO:0000256" key="5">
    <source>
        <dbReference type="ARBA" id="ARBA00022777"/>
    </source>
</evidence>
<name>A0A8J7PH98_9BACT</name>
<dbReference type="Gene3D" id="1.10.510.10">
    <property type="entry name" value="Transferase(Phosphotransferase) domain 1"/>
    <property type="match status" value="1"/>
</dbReference>
<dbReference type="InterPro" id="IPR000719">
    <property type="entry name" value="Prot_kinase_dom"/>
</dbReference>
<protein>
    <recommendedName>
        <fullName evidence="1">non-specific serine/threonine protein kinase</fullName>
        <ecNumber evidence="1">2.7.11.1</ecNumber>
    </recommendedName>
</protein>
<dbReference type="Gene3D" id="3.30.200.20">
    <property type="entry name" value="Phosphorylase Kinase, domain 1"/>
    <property type="match status" value="1"/>
</dbReference>
<reference evidence="11" key="1">
    <citation type="submission" date="2021-02" db="EMBL/GenBank/DDBJ databases">
        <title>Genome-Resolved Metagenomics of a Microbial Community Performing Photosynthetic Biological Nutrient Removal.</title>
        <authorList>
            <person name="Mcdaniel E.A."/>
        </authorList>
    </citation>
    <scope>NUCLEOTIDE SEQUENCE</scope>
    <source>
        <strain evidence="11">UWPOB_OBS1</strain>
    </source>
</reference>
<evidence type="ECO:0000256" key="6">
    <source>
        <dbReference type="ARBA" id="ARBA00022840"/>
    </source>
</evidence>
<dbReference type="Proteomes" id="UP000664277">
    <property type="component" value="Unassembled WGS sequence"/>
</dbReference>
<proteinExistence type="predicted"/>
<keyword evidence="5 11" id="KW-0418">Kinase</keyword>
<evidence type="ECO:0000256" key="7">
    <source>
        <dbReference type="ARBA" id="ARBA00047899"/>
    </source>
</evidence>
<evidence type="ECO:0000313" key="12">
    <source>
        <dbReference type="Proteomes" id="UP000664277"/>
    </source>
</evidence>
<dbReference type="EMBL" id="JAFLCK010000008">
    <property type="protein sequence ID" value="MBN8660168.1"/>
    <property type="molecule type" value="Genomic_DNA"/>
</dbReference>
<evidence type="ECO:0000259" key="10">
    <source>
        <dbReference type="PROSITE" id="PS50011"/>
    </source>
</evidence>
<dbReference type="PROSITE" id="PS50011">
    <property type="entry name" value="PROTEIN_KINASE_DOM"/>
    <property type="match status" value="1"/>
</dbReference>
<keyword evidence="9" id="KW-1133">Transmembrane helix</keyword>
<sequence length="487" mass="54258">MAEEEKSIFFPDDSHKLWSFGDTRTYQRLSSNSSGFLRQLFIVNILFWAAFLIYFVLTASQPFAVQPLLLAVLLLPSIFLSLYVLVALRSAERKRLKLRASGFIIYAPLSQDVFNEHCIDFDQVRSLRLTLHKRHFLPEEECLIIERSDGRSLVIPFEEVLTDIRRSDFMARLSAYRPGLLDLSAAPALPGEGGPSFTELWLHDFATQGIRESLGLLPAGASLKNGSYTVNGIIGGGGQGNAYLAEGPNGTVVLKEYVLPVYRGTRLFEDLSARFFAEAKLLSALDHQAIVKLLDHFVEDSRGYLVLEFVEGTSLKELVEKEGAQPLSTVISVGKDLAAALLYLHGRFPAVVHRDLSPDNVILREDGSACIVDFNVARELERDSRTAVVGKQAYMPPEQFRGKPCPQSDLYALGATLYFLAVGQDPPPLTNLSPFEDAAEARSKDPGFAEFDEIVRGLTRLSLEKRIRSADLVYEKLSRLALKRRES</sequence>
<evidence type="ECO:0000256" key="9">
    <source>
        <dbReference type="SAM" id="Phobius"/>
    </source>
</evidence>
<feature type="transmembrane region" description="Helical" evidence="9">
    <location>
        <begin position="36"/>
        <end position="57"/>
    </location>
</feature>
<feature type="transmembrane region" description="Helical" evidence="9">
    <location>
        <begin position="63"/>
        <end position="88"/>
    </location>
</feature>